<dbReference type="AlphaFoldDB" id="A0A1L7CWQ1"/>
<evidence type="ECO:0000259" key="1">
    <source>
        <dbReference type="Pfam" id="PF03625"/>
    </source>
</evidence>
<dbReference type="CDD" id="cd14797">
    <property type="entry name" value="DUF302"/>
    <property type="match status" value="1"/>
</dbReference>
<name>A0A1L7CWQ1_9CORY</name>
<protein>
    <recommendedName>
        <fullName evidence="1">DUF302 domain-containing protein</fullName>
    </recommendedName>
</protein>
<gene>
    <name evidence="2" type="ORF">CSPHI_03625</name>
</gene>
<accession>A0A1L7CWQ1</accession>
<evidence type="ECO:0000313" key="3">
    <source>
        <dbReference type="Proteomes" id="UP000185469"/>
    </source>
</evidence>
<sequence length="140" mass="14573">MDAYADPDGELGIGTVVHGDFDEVVERTRAAIAEGGFGVLTEIDVTATLRDKLGREIERLLILGACNPAFAAEALDASRDVSLVMPCNVVVREDPALGADAVRVVAMSPAAMGRMAGVAGLGDLMGRAEEMMRGIIGSLE</sequence>
<dbReference type="SUPFAM" id="SSF103247">
    <property type="entry name" value="TT1751-like"/>
    <property type="match status" value="1"/>
</dbReference>
<dbReference type="InterPro" id="IPR035923">
    <property type="entry name" value="TT1751-like_sf"/>
</dbReference>
<dbReference type="PIRSF" id="PIRSF021774">
    <property type="entry name" value="UCP021774"/>
    <property type="match status" value="1"/>
</dbReference>
<keyword evidence="3" id="KW-1185">Reference proteome</keyword>
<evidence type="ECO:0000313" key="2">
    <source>
        <dbReference type="EMBL" id="APT90306.1"/>
    </source>
</evidence>
<feature type="domain" description="DUF302" evidence="1">
    <location>
        <begin position="43"/>
        <end position="109"/>
    </location>
</feature>
<dbReference type="Gene3D" id="3.30.310.70">
    <property type="entry name" value="TT1751-like domain"/>
    <property type="match status" value="1"/>
</dbReference>
<dbReference type="OrthoDB" id="9791067at2"/>
<dbReference type="PANTHER" id="PTHR38342:SF1">
    <property type="entry name" value="SLR5037 PROTEIN"/>
    <property type="match status" value="1"/>
</dbReference>
<proteinExistence type="predicted"/>
<reference evidence="2 3" key="1">
    <citation type="submission" date="2014-08" db="EMBL/GenBank/DDBJ databases">
        <title>Complete genome sequence of Corynebacterium sphenisci CECT 5990(T) (=DSM 44792(T)), isolated from healthy wild penguins.</title>
        <authorList>
            <person name="Ruckert C."/>
            <person name="Albersmeier A."/>
            <person name="Winkler A."/>
            <person name="Kalinowski J."/>
        </authorList>
    </citation>
    <scope>NUCLEOTIDE SEQUENCE [LARGE SCALE GENOMIC DNA]</scope>
    <source>
        <strain evidence="2 3">DSM 44792</strain>
    </source>
</reference>
<organism evidence="2 3">
    <name type="scientific">Corynebacterium sphenisci DSM 44792</name>
    <dbReference type="NCBI Taxonomy" id="1437874"/>
    <lineage>
        <taxon>Bacteria</taxon>
        <taxon>Bacillati</taxon>
        <taxon>Actinomycetota</taxon>
        <taxon>Actinomycetes</taxon>
        <taxon>Mycobacteriales</taxon>
        <taxon>Corynebacteriaceae</taxon>
        <taxon>Corynebacterium</taxon>
    </lineage>
</organism>
<dbReference type="PANTHER" id="PTHR38342">
    <property type="entry name" value="SLR5037 PROTEIN"/>
    <property type="match status" value="1"/>
</dbReference>
<dbReference type="EMBL" id="CP009248">
    <property type="protein sequence ID" value="APT90306.1"/>
    <property type="molecule type" value="Genomic_DNA"/>
</dbReference>
<dbReference type="Proteomes" id="UP000185469">
    <property type="component" value="Chromosome"/>
</dbReference>
<dbReference type="Pfam" id="PF03625">
    <property type="entry name" value="DUF302"/>
    <property type="match status" value="1"/>
</dbReference>
<dbReference type="InterPro" id="IPR016796">
    <property type="entry name" value="UCP021774"/>
</dbReference>
<dbReference type="KEGG" id="csph:CSPHI_03625"/>
<dbReference type="InterPro" id="IPR005180">
    <property type="entry name" value="DUF302"/>
</dbReference>